<proteinExistence type="predicted"/>
<dbReference type="InterPro" id="IPR013766">
    <property type="entry name" value="Thioredoxin_domain"/>
</dbReference>
<sequence>MALWCRKCVFLKGKLEKKASFFGDDVRFAFVDVNKVSQELVRGCGVESMPTLQVYRNGEKLWELVAGEDGEAVVKKLHYAIEDAQKEK</sequence>
<dbReference type="InterPro" id="IPR036249">
    <property type="entry name" value="Thioredoxin-like_sf"/>
</dbReference>
<dbReference type="Pfam" id="PF00085">
    <property type="entry name" value="Thioredoxin"/>
    <property type="match status" value="1"/>
</dbReference>
<dbReference type="Proteomes" id="UP000001568">
    <property type="component" value="Chromosome 7"/>
</dbReference>
<dbReference type="EMBL" id="CP000587">
    <property type="protein sequence ID" value="ABO96964.1"/>
    <property type="molecule type" value="Genomic_DNA"/>
</dbReference>
<dbReference type="Gene3D" id="3.40.30.10">
    <property type="entry name" value="Glutaredoxin"/>
    <property type="match status" value="1"/>
</dbReference>
<name>A4S029_OSTLU</name>
<dbReference type="GO" id="GO:0009570">
    <property type="term" value="C:chloroplast stroma"/>
    <property type="evidence" value="ECO:0007669"/>
    <property type="project" value="InterPro"/>
</dbReference>
<feature type="domain" description="Thioredoxin" evidence="1">
    <location>
        <begin position="2"/>
        <end position="77"/>
    </location>
</feature>
<gene>
    <name evidence="2" type="ORF">OSTLU_32597</name>
</gene>
<organism evidence="2 3">
    <name type="scientific">Ostreococcus lucimarinus (strain CCE9901)</name>
    <dbReference type="NCBI Taxonomy" id="436017"/>
    <lineage>
        <taxon>Eukaryota</taxon>
        <taxon>Viridiplantae</taxon>
        <taxon>Chlorophyta</taxon>
        <taxon>Mamiellophyceae</taxon>
        <taxon>Mamiellales</taxon>
        <taxon>Bathycoccaceae</taxon>
        <taxon>Ostreococcus</taxon>
    </lineage>
</organism>
<dbReference type="Gramene" id="ABO96964">
    <property type="protein sequence ID" value="ABO96964"/>
    <property type="gene ID" value="OSTLU_32597"/>
</dbReference>
<dbReference type="OrthoDB" id="2121326at2759"/>
<dbReference type="STRING" id="436017.A4S029"/>
<dbReference type="OMA" id="MIENSEM"/>
<dbReference type="SUPFAM" id="SSF52833">
    <property type="entry name" value="Thioredoxin-like"/>
    <property type="match status" value="1"/>
</dbReference>
<evidence type="ECO:0000313" key="2">
    <source>
        <dbReference type="EMBL" id="ABO96964.1"/>
    </source>
</evidence>
<dbReference type="PANTHER" id="PTHR47192">
    <property type="entry name" value="THIOREDOXIN-LIKE 3-2, CHLOROPLASTIC"/>
    <property type="match status" value="1"/>
</dbReference>
<dbReference type="InterPro" id="IPR044253">
    <property type="entry name" value="WCRKC1/2"/>
</dbReference>
<accession>A4S029</accession>
<dbReference type="CDD" id="cd02947">
    <property type="entry name" value="TRX_family"/>
    <property type="match status" value="1"/>
</dbReference>
<keyword evidence="3" id="KW-1185">Reference proteome</keyword>
<dbReference type="KEGG" id="olu:OSTLU_32597"/>
<evidence type="ECO:0000259" key="1">
    <source>
        <dbReference type="Pfam" id="PF00085"/>
    </source>
</evidence>
<dbReference type="HOGENOM" id="CLU_090389_10_1_1"/>
<dbReference type="RefSeq" id="XP_001418671.1">
    <property type="nucleotide sequence ID" value="XM_001418634.1"/>
</dbReference>
<dbReference type="eggNOG" id="KOG0907">
    <property type="taxonomic scope" value="Eukaryota"/>
</dbReference>
<protein>
    <recommendedName>
        <fullName evidence="1">Thioredoxin domain-containing protein</fullName>
    </recommendedName>
</protein>
<dbReference type="GeneID" id="5002990"/>
<evidence type="ECO:0000313" key="3">
    <source>
        <dbReference type="Proteomes" id="UP000001568"/>
    </source>
</evidence>
<dbReference type="AlphaFoldDB" id="A4S029"/>
<dbReference type="PANTHER" id="PTHR47192:SF4">
    <property type="entry name" value="THIOREDOXIN-LIKE 3-2, CHLOROPLASTIC"/>
    <property type="match status" value="1"/>
</dbReference>
<reference evidence="2 3" key="1">
    <citation type="journal article" date="2007" name="Proc. Natl. Acad. Sci. U.S.A.">
        <title>The tiny eukaryote Ostreococcus provides genomic insights into the paradox of plankton speciation.</title>
        <authorList>
            <person name="Palenik B."/>
            <person name="Grimwood J."/>
            <person name="Aerts A."/>
            <person name="Rouze P."/>
            <person name="Salamov A."/>
            <person name="Putnam N."/>
            <person name="Dupont C."/>
            <person name="Jorgensen R."/>
            <person name="Derelle E."/>
            <person name="Rombauts S."/>
            <person name="Zhou K."/>
            <person name="Otillar R."/>
            <person name="Merchant S.S."/>
            <person name="Podell S."/>
            <person name="Gaasterland T."/>
            <person name="Napoli C."/>
            <person name="Gendler K."/>
            <person name="Manuell A."/>
            <person name="Tai V."/>
            <person name="Vallon O."/>
            <person name="Piganeau G."/>
            <person name="Jancek S."/>
            <person name="Heijde M."/>
            <person name="Jabbari K."/>
            <person name="Bowler C."/>
            <person name="Lohr M."/>
            <person name="Robbens S."/>
            <person name="Werner G."/>
            <person name="Dubchak I."/>
            <person name="Pazour G.J."/>
            <person name="Ren Q."/>
            <person name="Paulsen I."/>
            <person name="Delwiche C."/>
            <person name="Schmutz J."/>
            <person name="Rokhsar D."/>
            <person name="Van de Peer Y."/>
            <person name="Moreau H."/>
            <person name="Grigoriev I.V."/>
        </authorList>
    </citation>
    <scope>NUCLEOTIDE SEQUENCE [LARGE SCALE GENOMIC DNA]</scope>
    <source>
        <strain evidence="2 3">CCE9901</strain>
    </source>
</reference>